<feature type="region of interest" description="Disordered" evidence="3">
    <location>
        <begin position="885"/>
        <end position="919"/>
    </location>
</feature>
<evidence type="ECO:0000256" key="1">
    <source>
        <dbReference type="ARBA" id="ARBA00022679"/>
    </source>
</evidence>
<reference evidence="5 6" key="1">
    <citation type="submission" date="2019-02" db="EMBL/GenBank/DDBJ databases">
        <title>Genome sequencing of the rare red list fungi Phlebia centrifuga.</title>
        <authorList>
            <person name="Buettner E."/>
            <person name="Kellner H."/>
        </authorList>
    </citation>
    <scope>NUCLEOTIDE SEQUENCE [LARGE SCALE GENOMIC DNA]</scope>
    <source>
        <strain evidence="5 6">DSM 108282</strain>
    </source>
</reference>
<feature type="compositionally biased region" description="Low complexity" evidence="3">
    <location>
        <begin position="890"/>
        <end position="904"/>
    </location>
</feature>
<dbReference type="Gene3D" id="3.10.110.10">
    <property type="entry name" value="Ubiquitin Conjugating Enzyme"/>
    <property type="match status" value="1"/>
</dbReference>
<gene>
    <name evidence="5" type="ORF">EW026_g6611</name>
</gene>
<dbReference type="SUPFAM" id="SSF54495">
    <property type="entry name" value="UBC-like"/>
    <property type="match status" value="1"/>
</dbReference>
<dbReference type="Proteomes" id="UP000309038">
    <property type="component" value="Unassembled WGS sequence"/>
</dbReference>
<evidence type="ECO:0000313" key="5">
    <source>
        <dbReference type="EMBL" id="THG94947.1"/>
    </source>
</evidence>
<protein>
    <recommendedName>
        <fullName evidence="4">UBC core domain-containing protein</fullName>
    </recommendedName>
</protein>
<dbReference type="PANTHER" id="PTHR46116">
    <property type="entry name" value="(E3-INDEPENDENT) E2 UBIQUITIN-CONJUGATING ENZYME"/>
    <property type="match status" value="1"/>
</dbReference>
<dbReference type="EMBL" id="SGPJ01000374">
    <property type="protein sequence ID" value="THG94947.1"/>
    <property type="molecule type" value="Genomic_DNA"/>
</dbReference>
<dbReference type="GO" id="GO:0061631">
    <property type="term" value="F:ubiquitin conjugating enzyme activity"/>
    <property type="evidence" value="ECO:0007669"/>
    <property type="project" value="TreeGrafter"/>
</dbReference>
<dbReference type="InterPro" id="IPR016135">
    <property type="entry name" value="UBQ-conjugating_enzyme/RWD"/>
</dbReference>
<feature type="compositionally biased region" description="Acidic residues" evidence="3">
    <location>
        <begin position="642"/>
        <end position="658"/>
    </location>
</feature>
<dbReference type="CDD" id="cd23837">
    <property type="entry name" value="UBCc_UBE2O"/>
    <property type="match status" value="1"/>
</dbReference>
<evidence type="ECO:0000256" key="3">
    <source>
        <dbReference type="SAM" id="MobiDB-lite"/>
    </source>
</evidence>
<sequence>MNQGRRRTPAKFYQEDIVQLVDRPKVYGVVLRCWHDAEDLPPPAEHLAADPLLRPLKHGEVGVSFFSAGLDIPQREILLETKLQLVDRMYQPGDILKRSIEDVRSGIVTGIDVRGRVEHAISSEPIPGWKSMNEVECYIDVDMGDYIVYNDWVGQPYRSWSKMFDEAMVEMESGALVRLPELSARLAVGERGPNILPPPTPGMHSLIGFLLGNARPGNQDTVLNVKRTVLAVAWLAINQSLDPTEAAERPRPQRFWHGADLSKLTLVRRRAEQAMRVGDRVNLKDSENSPVTVHGREGEPPGLVEVKTLVVKETRTLVHVLWQDGTRETLDAKDTVPYINPDEYDCWPGDHVIWKSEDSKRPAIIQSVNAVDRIALIRFTDTGNVELTSVLELDPHGASDWSSVSPVEGLGLHRGEFVFIHKEGTTNGAQKPMVPRIGEVEDWVRESLIIHLRENGHMGGWRRELAEIGNNIAAARGKDSNLEEGTLQRPRKDDASLNWFGEVVDLRLDGTVEVMLPDATLTTLPLERVTRLYDGLEQLEDMWGDDMSESGDSYESDGEEELWTQDANGRWVFSGHVEEDDWSTDEAEVDGDAMDVDEEGWSSSDPTALQSADTSPPHISPFDIEPMTVRPASPDVPKDAIEVDEDDRGADSADDDDDSGWKRFKVIPSAPPDHAFFSSSPAQPSRNFLARLQKEYRVLSNSLPETILVRAYEDRTDLLRCLIIGPENTPYEDAPFVIDWMLDSNFPHSPPVAHFLSWTNGNGRVNPNLYEEGKVCLSILGTWAGDKNETWSASRSSLLQAFVSIQGLVLVKEPWFCEPAYEKLRGTEEGIVNSRLYSEKAYVLSRGFVRRALEIPLGGLEPEIDWMYYRNGKLQKVVQDARALVDKSRTTPTTTPNAADTGNGDAEGSDSDSSDRDLAVPRLTGGGIITLERTLAKLQVLLDTHHSR</sequence>
<accession>A0A4S4KC71</accession>
<evidence type="ECO:0000259" key="4">
    <source>
        <dbReference type="PROSITE" id="PS50127"/>
    </source>
</evidence>
<keyword evidence="2" id="KW-0833">Ubl conjugation pathway</keyword>
<dbReference type="PROSITE" id="PS50127">
    <property type="entry name" value="UBC_2"/>
    <property type="match status" value="1"/>
</dbReference>
<evidence type="ECO:0000256" key="2">
    <source>
        <dbReference type="ARBA" id="ARBA00022786"/>
    </source>
</evidence>
<feature type="domain" description="UBC core" evidence="4">
    <location>
        <begin position="687"/>
        <end position="850"/>
    </location>
</feature>
<feature type="compositionally biased region" description="Polar residues" evidence="3">
    <location>
        <begin position="601"/>
        <end position="614"/>
    </location>
</feature>
<dbReference type="AlphaFoldDB" id="A0A4S4KC71"/>
<name>A0A4S4KC71_9APHY</name>
<dbReference type="SMART" id="SM00212">
    <property type="entry name" value="UBCc"/>
    <property type="match status" value="1"/>
</dbReference>
<keyword evidence="1" id="KW-0808">Transferase</keyword>
<dbReference type="PANTHER" id="PTHR46116:SF15">
    <property type="entry name" value="(E3-INDEPENDENT) E2 UBIQUITIN-CONJUGATING ENZYME"/>
    <property type="match status" value="1"/>
</dbReference>
<comment type="caution">
    <text evidence="5">The sequence shown here is derived from an EMBL/GenBank/DDBJ whole genome shotgun (WGS) entry which is preliminary data.</text>
</comment>
<feature type="region of interest" description="Disordered" evidence="3">
    <location>
        <begin position="596"/>
        <end position="662"/>
    </location>
</feature>
<keyword evidence="6" id="KW-1185">Reference proteome</keyword>
<dbReference type="InterPro" id="IPR000608">
    <property type="entry name" value="UBC"/>
</dbReference>
<organism evidence="5 6">
    <name type="scientific">Hermanssonia centrifuga</name>
    <dbReference type="NCBI Taxonomy" id="98765"/>
    <lineage>
        <taxon>Eukaryota</taxon>
        <taxon>Fungi</taxon>
        <taxon>Dikarya</taxon>
        <taxon>Basidiomycota</taxon>
        <taxon>Agaricomycotina</taxon>
        <taxon>Agaricomycetes</taxon>
        <taxon>Polyporales</taxon>
        <taxon>Meruliaceae</taxon>
        <taxon>Hermanssonia</taxon>
    </lineage>
</organism>
<dbReference type="Pfam" id="PF00179">
    <property type="entry name" value="UQ_con"/>
    <property type="match status" value="1"/>
</dbReference>
<proteinExistence type="predicted"/>
<evidence type="ECO:0000313" key="6">
    <source>
        <dbReference type="Proteomes" id="UP000309038"/>
    </source>
</evidence>